<gene>
    <name evidence="6" type="ORF">PXEA_LOCUS27452</name>
</gene>
<evidence type="ECO:0000259" key="5">
    <source>
        <dbReference type="PROSITE" id="PS50067"/>
    </source>
</evidence>
<protein>
    <recommendedName>
        <fullName evidence="5">Kinesin motor domain-containing protein</fullName>
    </recommendedName>
</protein>
<evidence type="ECO:0000256" key="2">
    <source>
        <dbReference type="ARBA" id="ARBA00022840"/>
    </source>
</evidence>
<dbReference type="GO" id="GO:0007018">
    <property type="term" value="P:microtubule-based movement"/>
    <property type="evidence" value="ECO:0007669"/>
    <property type="project" value="InterPro"/>
</dbReference>
<evidence type="ECO:0000256" key="1">
    <source>
        <dbReference type="ARBA" id="ARBA00022741"/>
    </source>
</evidence>
<dbReference type="InterPro" id="IPR019821">
    <property type="entry name" value="Kinesin_motor_CS"/>
</dbReference>
<name>A0A448XDH9_9PLAT</name>
<feature type="region of interest" description="Disordered" evidence="4">
    <location>
        <begin position="17"/>
        <end position="38"/>
    </location>
</feature>
<reference evidence="6" key="1">
    <citation type="submission" date="2018-11" db="EMBL/GenBank/DDBJ databases">
        <authorList>
            <consortium name="Pathogen Informatics"/>
        </authorList>
    </citation>
    <scope>NUCLEOTIDE SEQUENCE</scope>
</reference>
<proteinExistence type="inferred from homology"/>
<dbReference type="OrthoDB" id="3176171at2759"/>
<dbReference type="PANTHER" id="PTHR47117">
    <property type="entry name" value="STAR-RELATED LIPID TRANSFER PROTEIN 9"/>
    <property type="match status" value="1"/>
</dbReference>
<dbReference type="InterPro" id="IPR036961">
    <property type="entry name" value="Kinesin_motor_dom_sf"/>
</dbReference>
<keyword evidence="2" id="KW-0067">ATP-binding</keyword>
<dbReference type="Gene3D" id="3.40.850.10">
    <property type="entry name" value="Kinesin motor domain"/>
    <property type="match status" value="1"/>
</dbReference>
<dbReference type="PROSITE" id="PS50067">
    <property type="entry name" value="KINESIN_MOTOR_2"/>
    <property type="match status" value="1"/>
</dbReference>
<dbReference type="Proteomes" id="UP000784294">
    <property type="component" value="Unassembled WGS sequence"/>
</dbReference>
<feature type="domain" description="Kinesin motor" evidence="5">
    <location>
        <begin position="172"/>
        <end position="225"/>
    </location>
</feature>
<dbReference type="AlphaFoldDB" id="A0A448XDH9"/>
<dbReference type="SMART" id="SM00129">
    <property type="entry name" value="KISc"/>
    <property type="match status" value="1"/>
</dbReference>
<comment type="caution">
    <text evidence="6">The sequence shown here is derived from an EMBL/GenBank/DDBJ whole genome shotgun (WGS) entry which is preliminary data.</text>
</comment>
<comment type="similarity">
    <text evidence="3">Belongs to the TRAFAC class myosin-kinesin ATPase superfamily. Kinesin family.</text>
</comment>
<organism evidence="6 7">
    <name type="scientific">Protopolystoma xenopodis</name>
    <dbReference type="NCBI Taxonomy" id="117903"/>
    <lineage>
        <taxon>Eukaryota</taxon>
        <taxon>Metazoa</taxon>
        <taxon>Spiralia</taxon>
        <taxon>Lophotrochozoa</taxon>
        <taxon>Platyhelminthes</taxon>
        <taxon>Monogenea</taxon>
        <taxon>Polyopisthocotylea</taxon>
        <taxon>Polystomatidea</taxon>
        <taxon>Polystomatidae</taxon>
        <taxon>Protopolystoma</taxon>
    </lineage>
</organism>
<dbReference type="InterPro" id="IPR001752">
    <property type="entry name" value="Kinesin_motor_dom"/>
</dbReference>
<keyword evidence="7" id="KW-1185">Reference proteome</keyword>
<dbReference type="Pfam" id="PF00225">
    <property type="entry name" value="Kinesin"/>
    <property type="match status" value="1"/>
</dbReference>
<dbReference type="SUPFAM" id="SSF52540">
    <property type="entry name" value="P-loop containing nucleoside triphosphate hydrolases"/>
    <property type="match status" value="1"/>
</dbReference>
<dbReference type="GO" id="GO:0008017">
    <property type="term" value="F:microtubule binding"/>
    <property type="evidence" value="ECO:0007669"/>
    <property type="project" value="InterPro"/>
</dbReference>
<evidence type="ECO:0000256" key="3">
    <source>
        <dbReference type="PROSITE-ProRule" id="PRU00283"/>
    </source>
</evidence>
<dbReference type="PANTHER" id="PTHR47117:SF9">
    <property type="entry name" value="KINESIN-LIKE PROTEIN KIF1C ISOFORM X1"/>
    <property type="match status" value="1"/>
</dbReference>
<dbReference type="EMBL" id="CAAALY010246831">
    <property type="protein sequence ID" value="VEL34012.1"/>
    <property type="molecule type" value="Genomic_DNA"/>
</dbReference>
<accession>A0A448XDH9</accession>
<dbReference type="GO" id="GO:0005524">
    <property type="term" value="F:ATP binding"/>
    <property type="evidence" value="ECO:0007669"/>
    <property type="project" value="UniProtKB-KW"/>
</dbReference>
<sequence>MLRLAMLTDDADYDAGEASANVPLPRSDSGNYPDEVRSSQLQSRPRLGLIGTSEGIEPEYCSAPLQHANSAVGHLYSAIVLLLWTSVTGTLSNKSFGGKCLCSLLGTNEPIVSVPIIHNHFSGLATFLQELNTPQSDHFCLDGAEEQHQLFEMGEQLTEAVKQNSKAIFLWIPVSKISLVDLAGSERADATGAKGTRLKEGANINKSLTTLGKVISSLAELVSIF</sequence>
<dbReference type="PROSITE" id="PS00411">
    <property type="entry name" value="KINESIN_MOTOR_1"/>
    <property type="match status" value="1"/>
</dbReference>
<comment type="caution">
    <text evidence="3">Lacks conserved residue(s) required for the propagation of feature annotation.</text>
</comment>
<evidence type="ECO:0000313" key="7">
    <source>
        <dbReference type="Proteomes" id="UP000784294"/>
    </source>
</evidence>
<evidence type="ECO:0000313" key="6">
    <source>
        <dbReference type="EMBL" id="VEL34012.1"/>
    </source>
</evidence>
<evidence type="ECO:0000256" key="4">
    <source>
        <dbReference type="SAM" id="MobiDB-lite"/>
    </source>
</evidence>
<keyword evidence="1" id="KW-0547">Nucleotide-binding</keyword>
<dbReference type="InterPro" id="IPR027417">
    <property type="entry name" value="P-loop_NTPase"/>
</dbReference>
<dbReference type="GO" id="GO:0003777">
    <property type="term" value="F:microtubule motor activity"/>
    <property type="evidence" value="ECO:0007669"/>
    <property type="project" value="InterPro"/>
</dbReference>